<feature type="domain" description="SMODS and SLOG-associating 2TM effector" evidence="2">
    <location>
        <begin position="5"/>
        <end position="188"/>
    </location>
</feature>
<evidence type="ECO:0000313" key="3">
    <source>
        <dbReference type="EMBL" id="NGO73391.1"/>
    </source>
</evidence>
<dbReference type="AlphaFoldDB" id="A0A6G4X9Q3"/>
<accession>A0A6G4X9Q3</accession>
<feature type="region of interest" description="Disordered" evidence="1">
    <location>
        <begin position="187"/>
        <end position="234"/>
    </location>
</feature>
<keyword evidence="4" id="KW-1185">Reference proteome</keyword>
<name>A0A6G4X9Q3_9ACTN</name>
<dbReference type="Proteomes" id="UP000477722">
    <property type="component" value="Unassembled WGS sequence"/>
</dbReference>
<proteinExistence type="predicted"/>
<comment type="caution">
    <text evidence="3">The sequence shown here is derived from an EMBL/GenBank/DDBJ whole genome shotgun (WGS) entry which is preliminary data.</text>
</comment>
<dbReference type="NCBIfam" id="NF033633">
    <property type="entry name" value="SLATT_2"/>
    <property type="match status" value="1"/>
</dbReference>
<evidence type="ECO:0000313" key="4">
    <source>
        <dbReference type="Proteomes" id="UP000477722"/>
    </source>
</evidence>
<dbReference type="EMBL" id="JAAKZZ010000715">
    <property type="protein sequence ID" value="NGO73391.1"/>
    <property type="molecule type" value="Genomic_DNA"/>
</dbReference>
<protein>
    <submittedName>
        <fullName evidence="3">SLATT domain-containing protein</fullName>
    </submittedName>
</protein>
<feature type="compositionally biased region" description="Gly residues" evidence="1">
    <location>
        <begin position="197"/>
        <end position="206"/>
    </location>
</feature>
<sequence length="234" mass="25263">MRPGDLLGRAFPSGDWGEPAERLDELFQWVEEYALGVVSWYLADRVAKRRWARLLRLGTVAGLAAGGLLPLLRLADVLGPSAPTWGYVGLLGAVLCAGTDRMLGLTSGWMRDVGTAHAVRRRLTALQYDWAAERVREVLGPVEGTGGEAAERSLALLRRFAEDVEEIVRDETVDWMVEFRTRALSGPLHAGRREGGTDGSSGGGAGLPVRPAPPRPGGGPGLRPRMPRQRPPEG</sequence>
<dbReference type="Pfam" id="PF18183">
    <property type="entry name" value="SLATT_2"/>
    <property type="match status" value="1"/>
</dbReference>
<gene>
    <name evidence="3" type="ORF">G5C65_34685</name>
</gene>
<evidence type="ECO:0000259" key="2">
    <source>
        <dbReference type="Pfam" id="PF18183"/>
    </source>
</evidence>
<reference evidence="3 4" key="1">
    <citation type="submission" date="2020-02" db="EMBL/GenBank/DDBJ databases">
        <title>Whole-genome analyses of novel actinobacteria.</title>
        <authorList>
            <person name="Sahin N."/>
            <person name="Tatar D."/>
        </authorList>
    </citation>
    <scope>NUCLEOTIDE SEQUENCE [LARGE SCALE GENOMIC DNA]</scope>
    <source>
        <strain evidence="3 4">SB3404</strain>
    </source>
</reference>
<dbReference type="InterPro" id="IPR040688">
    <property type="entry name" value="SLATT_2"/>
</dbReference>
<evidence type="ECO:0000256" key="1">
    <source>
        <dbReference type="SAM" id="MobiDB-lite"/>
    </source>
</evidence>
<organism evidence="3 4">
    <name type="scientific">Streptomyces boncukensis</name>
    <dbReference type="NCBI Taxonomy" id="2711219"/>
    <lineage>
        <taxon>Bacteria</taxon>
        <taxon>Bacillati</taxon>
        <taxon>Actinomycetota</taxon>
        <taxon>Actinomycetes</taxon>
        <taxon>Kitasatosporales</taxon>
        <taxon>Streptomycetaceae</taxon>
        <taxon>Streptomyces</taxon>
    </lineage>
</organism>